<accession>A0ABY7Y8E0</accession>
<organism evidence="3 6">
    <name type="scientific">Xanthomonas cucurbitae</name>
    <dbReference type="NCBI Taxonomy" id="56453"/>
    <lineage>
        <taxon>Bacteria</taxon>
        <taxon>Pseudomonadati</taxon>
        <taxon>Pseudomonadota</taxon>
        <taxon>Gammaproteobacteria</taxon>
        <taxon>Lysobacterales</taxon>
        <taxon>Lysobacteraceae</taxon>
        <taxon>Xanthomonas</taxon>
    </lineage>
</organism>
<dbReference type="Proteomes" id="UP001214201">
    <property type="component" value="Chromosome"/>
</dbReference>
<evidence type="ECO:0000313" key="4">
    <source>
        <dbReference type="EMBL" id="WDM70124.1"/>
    </source>
</evidence>
<keyword evidence="6" id="KW-1185">Reference proteome</keyword>
<evidence type="ECO:0000313" key="6">
    <source>
        <dbReference type="Proteomes" id="UP001214201"/>
    </source>
</evidence>
<dbReference type="RefSeq" id="WP_159407076.1">
    <property type="nucleotide sequence ID" value="NZ_CP033326.1"/>
</dbReference>
<evidence type="ECO:0000313" key="3">
    <source>
        <dbReference type="EMBL" id="WDM70122.1"/>
    </source>
</evidence>
<sequence length="256" mass="27930">MSQEAKNIMTTNFRQVSRLLMGLALLCMAGTASAQWEVVDKELNKTADQMLDNQKVGKGDGEESSGKEVEKPKEALKKVPDDFGVSGCASSTSGTPVSGVQKQVCELTQRTRNAQYNYMVAMNEITAERLKRLRKLEKDRAGIKDGQVGMLESNTNKLLALKAMMDIDRQQMESAMFAYDRRLAYLTDTQTGAALAAMSGTKPPDPDADPSFLSQLTGTLLSLGKTLVAGAAMKEAFNQIESKRPDGYRELAIDSD</sequence>
<dbReference type="EMBL" id="CP082214">
    <property type="protein sequence ID" value="WDM70128.1"/>
    <property type="molecule type" value="Genomic_DNA"/>
</dbReference>
<feature type="compositionally biased region" description="Basic and acidic residues" evidence="1">
    <location>
        <begin position="55"/>
        <end position="81"/>
    </location>
</feature>
<feature type="region of interest" description="Disordered" evidence="1">
    <location>
        <begin position="50"/>
        <end position="82"/>
    </location>
</feature>
<protein>
    <submittedName>
        <fullName evidence="3">Uncharacterized protein</fullName>
    </submittedName>
</protein>
<evidence type="ECO:0000313" key="5">
    <source>
        <dbReference type="EMBL" id="WDM70128.1"/>
    </source>
</evidence>
<evidence type="ECO:0000256" key="2">
    <source>
        <dbReference type="SAM" id="SignalP"/>
    </source>
</evidence>
<feature type="chain" id="PRO_5045034298" evidence="2">
    <location>
        <begin position="35"/>
        <end position="256"/>
    </location>
</feature>
<name>A0ABY7Y8E0_9XANT</name>
<proteinExistence type="predicted"/>
<keyword evidence="2" id="KW-0732">Signal</keyword>
<feature type="signal peptide" evidence="2">
    <location>
        <begin position="1"/>
        <end position="34"/>
    </location>
</feature>
<gene>
    <name evidence="3" type="ORF">K6978_11700</name>
    <name evidence="4" type="ORF">K6978_11730</name>
    <name evidence="5" type="ORF">K6978_11760</name>
</gene>
<reference evidence="3 6" key="1">
    <citation type="submission" date="2021-08" db="EMBL/GenBank/DDBJ databases">
        <title>Genome sequences of Xanthomonas cucurbitae isolates from 5 Midwestern US states.</title>
        <authorList>
            <person name="Hind S.R."/>
        </authorList>
    </citation>
    <scope>NUCLEOTIDE SEQUENCE [LARGE SCALE GENOMIC DNA]</scope>
    <source>
        <strain evidence="3 6">OH_261</strain>
    </source>
</reference>
<dbReference type="EMBL" id="CP082214">
    <property type="protein sequence ID" value="WDM70122.1"/>
    <property type="molecule type" value="Genomic_DNA"/>
</dbReference>
<dbReference type="EMBL" id="CP082214">
    <property type="protein sequence ID" value="WDM70124.1"/>
    <property type="molecule type" value="Genomic_DNA"/>
</dbReference>
<evidence type="ECO:0000256" key="1">
    <source>
        <dbReference type="SAM" id="MobiDB-lite"/>
    </source>
</evidence>